<keyword evidence="2" id="KW-1185">Reference proteome</keyword>
<comment type="caution">
    <text evidence="1">The sequence shown here is derived from an EMBL/GenBank/DDBJ whole genome shotgun (WGS) entry which is preliminary data.</text>
</comment>
<sequence>MKIVTASTPEQQEYVRSTVRYFYNNLFPCFFSSSYINDLHNLEVLQVTHIEDFTLKEIMEITAALQTLQSILECLIDGAHILEYKQAFQNNQRILEKHFIHFPFRCEDFQKINPTDYNLFMSQPENKWLI</sequence>
<reference evidence="1 2" key="1">
    <citation type="journal article" date="2015" name="Stand. Genomic Sci.">
        <title>High quality draft genome sequence of the moderately halophilic bacterium Pontibacillus yanchengensis Y32(T) and comparison among Pontibacillus genomes.</title>
        <authorList>
            <person name="Huang J."/>
            <person name="Qiao Z.X."/>
            <person name="Tang J.W."/>
            <person name="Wang G."/>
        </authorList>
    </citation>
    <scope>NUCLEOTIDE SEQUENCE [LARGE SCALE GENOMIC DNA]</scope>
    <source>
        <strain evidence="1 2">Y32</strain>
    </source>
</reference>
<dbReference type="eggNOG" id="ENOG5032XB2">
    <property type="taxonomic scope" value="Bacteria"/>
</dbReference>
<evidence type="ECO:0000313" key="1">
    <source>
        <dbReference type="EMBL" id="KGP71190.1"/>
    </source>
</evidence>
<dbReference type="STRING" id="1385514.N782_20835"/>
<proteinExistence type="predicted"/>
<dbReference type="InterPro" id="IPR020355">
    <property type="entry name" value="Uncharacterised_YhcU"/>
</dbReference>
<gene>
    <name evidence="1" type="ORF">N782_20835</name>
</gene>
<organism evidence="1 2">
    <name type="scientific">Pontibacillus yanchengensis Y32</name>
    <dbReference type="NCBI Taxonomy" id="1385514"/>
    <lineage>
        <taxon>Bacteria</taxon>
        <taxon>Bacillati</taxon>
        <taxon>Bacillota</taxon>
        <taxon>Bacilli</taxon>
        <taxon>Bacillales</taxon>
        <taxon>Bacillaceae</taxon>
        <taxon>Pontibacillus</taxon>
    </lineage>
</organism>
<accession>A0A0A2TPC4</accession>
<dbReference type="AlphaFoldDB" id="A0A0A2TPC4"/>
<dbReference type="EMBL" id="AVBF01000078">
    <property type="protein sequence ID" value="KGP71190.1"/>
    <property type="molecule type" value="Genomic_DNA"/>
</dbReference>
<evidence type="ECO:0008006" key="3">
    <source>
        <dbReference type="Google" id="ProtNLM"/>
    </source>
</evidence>
<name>A0A0A2TPC4_9BACI</name>
<protein>
    <recommendedName>
        <fullName evidence="3">YhcU family protein</fullName>
    </recommendedName>
</protein>
<dbReference type="RefSeq" id="WP_052111423.1">
    <property type="nucleotide sequence ID" value="NZ_AVBF01000078.1"/>
</dbReference>
<evidence type="ECO:0000313" key="2">
    <source>
        <dbReference type="Proteomes" id="UP000030147"/>
    </source>
</evidence>
<dbReference type="Pfam" id="PF17326">
    <property type="entry name" value="DUF5365"/>
    <property type="match status" value="1"/>
</dbReference>
<dbReference type="Proteomes" id="UP000030147">
    <property type="component" value="Unassembled WGS sequence"/>
</dbReference>
<dbReference type="OrthoDB" id="2966549at2"/>